<organism evidence="1 2">
    <name type="scientific">Mikania micrantha</name>
    <name type="common">bitter vine</name>
    <dbReference type="NCBI Taxonomy" id="192012"/>
    <lineage>
        <taxon>Eukaryota</taxon>
        <taxon>Viridiplantae</taxon>
        <taxon>Streptophyta</taxon>
        <taxon>Embryophyta</taxon>
        <taxon>Tracheophyta</taxon>
        <taxon>Spermatophyta</taxon>
        <taxon>Magnoliopsida</taxon>
        <taxon>eudicotyledons</taxon>
        <taxon>Gunneridae</taxon>
        <taxon>Pentapetalae</taxon>
        <taxon>asterids</taxon>
        <taxon>campanulids</taxon>
        <taxon>Asterales</taxon>
        <taxon>Asteraceae</taxon>
        <taxon>Asteroideae</taxon>
        <taxon>Heliantheae alliance</taxon>
        <taxon>Eupatorieae</taxon>
        <taxon>Mikania</taxon>
    </lineage>
</organism>
<dbReference type="PANTHER" id="PTHR35100:SF1">
    <property type="entry name" value="F15H11.13 PROTEIN"/>
    <property type="match status" value="1"/>
</dbReference>
<reference evidence="1 2" key="1">
    <citation type="submission" date="2019-05" db="EMBL/GenBank/DDBJ databases">
        <title>Mikania micrantha, genome provides insights into the molecular mechanism of rapid growth.</title>
        <authorList>
            <person name="Liu B."/>
        </authorList>
    </citation>
    <scope>NUCLEOTIDE SEQUENCE [LARGE SCALE GENOMIC DNA]</scope>
    <source>
        <strain evidence="1">NLD-2019</strain>
        <tissue evidence="1">Leaf</tissue>
    </source>
</reference>
<name>A0A5N6LMZ9_9ASTR</name>
<proteinExistence type="predicted"/>
<keyword evidence="2" id="KW-1185">Reference proteome</keyword>
<evidence type="ECO:0000313" key="2">
    <source>
        <dbReference type="Proteomes" id="UP000326396"/>
    </source>
</evidence>
<comment type="caution">
    <text evidence="1">The sequence shown here is derived from an EMBL/GenBank/DDBJ whole genome shotgun (WGS) entry which is preliminary data.</text>
</comment>
<sequence>MCHNTVVFLIHTHKEFTSIRHRFQSQTTTRRTLDQVHGVHVIQHSSFDLEEISQNGNFQQSTDGRLAIGVNQLLKVHNVQRVWQQRPSCLRPIHSCLHGDRHLGERIANVLTSIPFIVVGIQAPRHNLNSKIYANSLIGVGIASSLYHSSKGMLRKYLRWADYTMIATTTVCLSRALRDKNPKLLMAASALCLPIQPLMVSAVHIGMMEVAFARRAVKDPDLKPMHNVHKLSALLGGAFFVADDLFSEIPYLHAGWHLAAAIGVSACNKLLE</sequence>
<dbReference type="OrthoDB" id="534610at2759"/>
<gene>
    <name evidence="1" type="ORF">E3N88_40536</name>
</gene>
<evidence type="ECO:0000313" key="1">
    <source>
        <dbReference type="EMBL" id="KAD2393559.1"/>
    </source>
</evidence>
<dbReference type="AlphaFoldDB" id="A0A5N6LMZ9"/>
<dbReference type="Proteomes" id="UP000326396">
    <property type="component" value="Linkage Group LG9"/>
</dbReference>
<dbReference type="PANTHER" id="PTHR35100">
    <property type="entry name" value="FOLD PROTEIN"/>
    <property type="match status" value="1"/>
</dbReference>
<dbReference type="EMBL" id="SZYD01000019">
    <property type="protein sequence ID" value="KAD2393559.1"/>
    <property type="molecule type" value="Genomic_DNA"/>
</dbReference>
<accession>A0A5N6LMZ9</accession>
<protein>
    <submittedName>
        <fullName evidence="1">Uncharacterized protein</fullName>
    </submittedName>
</protein>